<accession>A0A7S9WW49</accession>
<evidence type="ECO:0000313" key="2">
    <source>
        <dbReference type="EMBL" id="QPH95255.1"/>
    </source>
</evidence>
<keyword evidence="1" id="KW-0812">Transmembrane</keyword>
<feature type="transmembrane region" description="Helical" evidence="1">
    <location>
        <begin position="6"/>
        <end position="26"/>
    </location>
</feature>
<sequence length="55" mass="6411">MIENDNYYALCFSFIATGLVFFNIAINKKVASKPVWFSVAKWLMVLKMSLLLRYT</sequence>
<dbReference type="RefSeq" id="WP_159070987.1">
    <property type="nucleotide sequence ID" value="NZ_PIQU01000002.1"/>
</dbReference>
<gene>
    <name evidence="2" type="ORF">CVT08_07495</name>
</gene>
<name>A0A7S9WW49_9BACT</name>
<protein>
    <submittedName>
        <fullName evidence="2">Uncharacterized protein</fullName>
    </submittedName>
</protein>
<dbReference type="Proteomes" id="UP000594707">
    <property type="component" value="Chromosome"/>
</dbReference>
<keyword evidence="1" id="KW-0472">Membrane</keyword>
<proteinExistence type="predicted"/>
<dbReference type="AlphaFoldDB" id="A0A7S9WW49"/>
<organism evidence="2 3">
    <name type="scientific">Campylobacter concisus</name>
    <dbReference type="NCBI Taxonomy" id="199"/>
    <lineage>
        <taxon>Bacteria</taxon>
        <taxon>Pseudomonadati</taxon>
        <taxon>Campylobacterota</taxon>
        <taxon>Epsilonproteobacteria</taxon>
        <taxon>Campylobacterales</taxon>
        <taxon>Campylobacteraceae</taxon>
        <taxon>Campylobacter</taxon>
    </lineage>
</organism>
<reference evidence="2 3" key="1">
    <citation type="journal article" date="2018" name="Emerg. Microbes Infect.">
        <title>Genomic analysis of oral Campylobacter concisus strains identified a potential bacterial molecular marker associated with active Crohn's disease.</title>
        <authorList>
            <person name="Liu F."/>
            <person name="Ma R."/>
            <person name="Tay C.Y.A."/>
            <person name="Octavia S."/>
            <person name="Lan R."/>
            <person name="Chung H.K.L."/>
            <person name="Riordan S.M."/>
            <person name="Grimm M.C."/>
            <person name="Leong R.W."/>
            <person name="Tanaka M.M."/>
            <person name="Connor S."/>
            <person name="Zhang L."/>
        </authorList>
    </citation>
    <scope>NUCLEOTIDE SEQUENCE [LARGE SCALE GENOMIC DNA]</scope>
    <source>
        <strain evidence="2 3">P13UCO-S1</strain>
    </source>
</reference>
<evidence type="ECO:0000256" key="1">
    <source>
        <dbReference type="SAM" id="Phobius"/>
    </source>
</evidence>
<evidence type="ECO:0000313" key="3">
    <source>
        <dbReference type="Proteomes" id="UP000594707"/>
    </source>
</evidence>
<dbReference type="EMBL" id="CP060705">
    <property type="protein sequence ID" value="QPH95255.1"/>
    <property type="molecule type" value="Genomic_DNA"/>
</dbReference>
<keyword evidence="1" id="KW-1133">Transmembrane helix</keyword>